<dbReference type="Proteomes" id="UP001597237">
    <property type="component" value="Unassembled WGS sequence"/>
</dbReference>
<feature type="transmembrane region" description="Helical" evidence="1">
    <location>
        <begin position="193"/>
        <end position="211"/>
    </location>
</feature>
<evidence type="ECO:0000256" key="1">
    <source>
        <dbReference type="SAM" id="Phobius"/>
    </source>
</evidence>
<protein>
    <submittedName>
        <fullName evidence="2">ABC transporter permease</fullName>
    </submittedName>
</protein>
<keyword evidence="1" id="KW-1133">Transmembrane helix</keyword>
<dbReference type="EMBL" id="JBHUEY010000001">
    <property type="protein sequence ID" value="MFD1781931.1"/>
    <property type="molecule type" value="Genomic_DNA"/>
</dbReference>
<evidence type="ECO:0000313" key="3">
    <source>
        <dbReference type="Proteomes" id="UP001597237"/>
    </source>
</evidence>
<name>A0ABW4MWG6_9CAUL</name>
<feature type="transmembrane region" description="Helical" evidence="1">
    <location>
        <begin position="244"/>
        <end position="266"/>
    </location>
</feature>
<keyword evidence="1" id="KW-0812">Transmembrane</keyword>
<accession>A0ABW4MWG6</accession>
<evidence type="ECO:0000313" key="2">
    <source>
        <dbReference type="EMBL" id="MFD1781931.1"/>
    </source>
</evidence>
<gene>
    <name evidence="2" type="ORF">ACFSC0_00860</name>
</gene>
<feature type="transmembrane region" description="Helical" evidence="1">
    <location>
        <begin position="153"/>
        <end position="181"/>
    </location>
</feature>
<sequence length="278" mass="29571">MSALARPYTAALAARFQLTLQYRAAALAGFATQLWWGGLKVMVYAAFFASAPAAAARAPISLADTITYTWIAQAFLVLQPWTADPEVSQAVRTGGVGYDRLRPVDTYAFWYARGLAWTLARVAPRAVLMAATAAVVVPLLGLQDWSWRPPAGVVAGLAFAVSLALAAMLSAATVMLLNVLVAATLNERGVNTLAMPVTILFSGNIIPLALFPESFQPWLLAQPFAGVLDIPCRIYFGGLEGSGIWLGLGLQAFWTAAFVLLGRAALSRVMARLQVQGG</sequence>
<dbReference type="RefSeq" id="WP_377281236.1">
    <property type="nucleotide sequence ID" value="NZ_JBHRSI010000003.1"/>
</dbReference>
<dbReference type="PANTHER" id="PTHR36832:SF2">
    <property type="entry name" value="INTEGRAL MEMBRANE PROTEIN"/>
    <property type="match status" value="1"/>
</dbReference>
<dbReference type="PANTHER" id="PTHR36832">
    <property type="entry name" value="SLR1174 PROTEIN-RELATED"/>
    <property type="match status" value="1"/>
</dbReference>
<feature type="transmembrane region" description="Helical" evidence="1">
    <location>
        <begin position="122"/>
        <end position="141"/>
    </location>
</feature>
<keyword evidence="1" id="KW-0472">Membrane</keyword>
<reference evidence="3" key="1">
    <citation type="journal article" date="2019" name="Int. J. Syst. Evol. Microbiol.">
        <title>The Global Catalogue of Microorganisms (GCM) 10K type strain sequencing project: providing services to taxonomists for standard genome sequencing and annotation.</title>
        <authorList>
            <consortium name="The Broad Institute Genomics Platform"/>
            <consortium name="The Broad Institute Genome Sequencing Center for Infectious Disease"/>
            <person name="Wu L."/>
            <person name="Ma J."/>
        </authorList>
    </citation>
    <scope>NUCLEOTIDE SEQUENCE [LARGE SCALE GENOMIC DNA]</scope>
    <source>
        <strain evidence="3">DFY28</strain>
    </source>
</reference>
<organism evidence="2 3">
    <name type="scientific">Phenylobacterium terrae</name>
    <dbReference type="NCBI Taxonomy" id="2665495"/>
    <lineage>
        <taxon>Bacteria</taxon>
        <taxon>Pseudomonadati</taxon>
        <taxon>Pseudomonadota</taxon>
        <taxon>Alphaproteobacteria</taxon>
        <taxon>Caulobacterales</taxon>
        <taxon>Caulobacteraceae</taxon>
        <taxon>Phenylobacterium</taxon>
    </lineage>
</organism>
<comment type="caution">
    <text evidence="2">The sequence shown here is derived from an EMBL/GenBank/DDBJ whole genome shotgun (WGS) entry which is preliminary data.</text>
</comment>
<proteinExistence type="predicted"/>
<keyword evidence="3" id="KW-1185">Reference proteome</keyword>